<proteinExistence type="predicted"/>
<reference evidence="2 3" key="1">
    <citation type="submission" date="2015-08" db="EMBL/GenBank/DDBJ databases">
        <authorList>
            <person name="Babu N.S."/>
            <person name="Beckwith C.J."/>
            <person name="Beseler K.G."/>
            <person name="Brison A."/>
            <person name="Carone J.V."/>
            <person name="Caskin T.P."/>
            <person name="Diamond M."/>
            <person name="Durham M.E."/>
            <person name="Foxe J.M."/>
            <person name="Go M."/>
            <person name="Henderson B.A."/>
            <person name="Jones I.B."/>
            <person name="McGettigan J.A."/>
            <person name="Micheletti S.J."/>
            <person name="Nasrallah M.E."/>
            <person name="Ortiz D."/>
            <person name="Piller C.R."/>
            <person name="Privatt S.R."/>
            <person name="Schneider S.L."/>
            <person name="Sharp S."/>
            <person name="Smith T.C."/>
            <person name="Stanton J.D."/>
            <person name="Ullery H.E."/>
            <person name="Wilson R.J."/>
            <person name="Serrano M.G."/>
            <person name="Buck G."/>
            <person name="Lee V."/>
            <person name="Wang Y."/>
            <person name="Carvalho R."/>
            <person name="Voegtly L."/>
            <person name="Shi R."/>
            <person name="Duckworth R."/>
            <person name="Johnson A."/>
            <person name="Loviza R."/>
            <person name="Walstead R."/>
            <person name="Shah Z."/>
            <person name="Kiflezghi M."/>
            <person name="Wade K."/>
            <person name="Ball S.L."/>
            <person name="Bradley K.W."/>
            <person name="Asai D.J."/>
            <person name="Bowman C.A."/>
            <person name="Russell D.A."/>
            <person name="Pope W.H."/>
            <person name="Jacobs-Sera D."/>
            <person name="Hendrix R.W."/>
            <person name="Hatfull G.F."/>
        </authorList>
    </citation>
    <scope>NUCLEOTIDE SEQUENCE [LARGE SCALE GENOMIC DNA]</scope>
    <source>
        <strain evidence="2 3">DSM 27648</strain>
    </source>
</reference>
<name>A0A0K1PR52_9BACT</name>
<dbReference type="RefSeq" id="WP_146647233.1">
    <property type="nucleotide sequence ID" value="NZ_CP012333.1"/>
</dbReference>
<dbReference type="PATRIC" id="fig|1391654.3.peg.2559"/>
<evidence type="ECO:0000256" key="1">
    <source>
        <dbReference type="SAM" id="MobiDB-lite"/>
    </source>
</evidence>
<dbReference type="AlphaFoldDB" id="A0A0K1PR52"/>
<dbReference type="PROSITE" id="PS51257">
    <property type="entry name" value="PROKAR_LIPOPROTEIN"/>
    <property type="match status" value="1"/>
</dbReference>
<accession>A0A0K1PR52</accession>
<organism evidence="2 3">
    <name type="scientific">Labilithrix luteola</name>
    <dbReference type="NCBI Taxonomy" id="1391654"/>
    <lineage>
        <taxon>Bacteria</taxon>
        <taxon>Pseudomonadati</taxon>
        <taxon>Myxococcota</taxon>
        <taxon>Polyangia</taxon>
        <taxon>Polyangiales</taxon>
        <taxon>Labilitrichaceae</taxon>
        <taxon>Labilithrix</taxon>
    </lineage>
</organism>
<feature type="compositionally biased region" description="Basic and acidic residues" evidence="1">
    <location>
        <begin position="63"/>
        <end position="76"/>
    </location>
</feature>
<sequence>MRFLGGSLLVLGPLVSGSLVLGVLAVGCAEGATDATDGEDFDAGRAVDAATSAKPVEAGPGEPDAKADASKNDKDASSNPDSPCAKALAAIMFDFESGAQGWTHGISDGVAPPPAWPYDPWALGIASAGTKCASGVCFGTELTKNYAQCQRGFLASPSIDLSACTGQSVSLVFEHAYAFADINATTRDGGVVEVSGDDGASWQLAKGTYPGMVAINPSRPGGYQCTQPSSFGVNGKQGFVGSQPSTTKVSLELPSTAVSAKTRVRFSFASGVTSSTVDPDASRAATDFGWRIDNVGFATK</sequence>
<evidence type="ECO:0000313" key="2">
    <source>
        <dbReference type="EMBL" id="AKU95856.1"/>
    </source>
</evidence>
<gene>
    <name evidence="2" type="ORF">AKJ09_02520</name>
</gene>
<dbReference type="Proteomes" id="UP000064967">
    <property type="component" value="Chromosome"/>
</dbReference>
<dbReference type="EMBL" id="CP012333">
    <property type="protein sequence ID" value="AKU95856.1"/>
    <property type="molecule type" value="Genomic_DNA"/>
</dbReference>
<keyword evidence="3" id="KW-1185">Reference proteome</keyword>
<feature type="region of interest" description="Disordered" evidence="1">
    <location>
        <begin position="50"/>
        <end position="82"/>
    </location>
</feature>
<evidence type="ECO:0000313" key="3">
    <source>
        <dbReference type="Proteomes" id="UP000064967"/>
    </source>
</evidence>
<dbReference type="STRING" id="1391654.AKJ09_02520"/>
<dbReference type="KEGG" id="llu:AKJ09_02520"/>
<protein>
    <submittedName>
        <fullName evidence="2">Uncharacterized protein</fullName>
    </submittedName>
</protein>
<dbReference type="Gene3D" id="2.60.120.260">
    <property type="entry name" value="Galactose-binding domain-like"/>
    <property type="match status" value="1"/>
</dbReference>